<keyword evidence="3" id="KW-1185">Reference proteome</keyword>
<dbReference type="InterPro" id="IPR051135">
    <property type="entry name" value="Gal/GlcNAc/GalNAc_ST"/>
</dbReference>
<dbReference type="Proteomes" id="UP000749559">
    <property type="component" value="Unassembled WGS sequence"/>
</dbReference>
<evidence type="ECO:0000313" key="3">
    <source>
        <dbReference type="Proteomes" id="UP000749559"/>
    </source>
</evidence>
<dbReference type="EMBL" id="CAIIXF020000001">
    <property type="protein sequence ID" value="CAH1773183.1"/>
    <property type="molecule type" value="Genomic_DNA"/>
</dbReference>
<dbReference type="GO" id="GO:0006790">
    <property type="term" value="P:sulfur compound metabolic process"/>
    <property type="evidence" value="ECO:0007669"/>
    <property type="project" value="TreeGrafter"/>
</dbReference>
<dbReference type="Pfam" id="PF13469">
    <property type="entry name" value="Sulfotransfer_3"/>
    <property type="match status" value="1"/>
</dbReference>
<feature type="region of interest" description="Disordered" evidence="1">
    <location>
        <begin position="108"/>
        <end position="131"/>
    </location>
</feature>
<dbReference type="GO" id="GO:0001517">
    <property type="term" value="F:N-acetylglucosamine 6-O-sulfotransferase activity"/>
    <property type="evidence" value="ECO:0007669"/>
    <property type="project" value="TreeGrafter"/>
</dbReference>
<evidence type="ECO:0000256" key="1">
    <source>
        <dbReference type="SAM" id="MobiDB-lite"/>
    </source>
</evidence>
<dbReference type="AlphaFoldDB" id="A0A8S4MX87"/>
<sequence>MMKLWCIMKRNRFSLMRAFLTLVFVGFLLRLINYFRIADPIDSESFENGNAINYYPTIAINKQLEESQKQHNVEPLKDPINTVSSPRKTIENIKEDAVNDPQIDKLEVDRNIGGTNGDNAETGFDNEKTGPDAATGFEDAGTGFEDDQKLGHHNSRNLLRVDTTKLLVYGYMRGGTTLLGDIFKTDPGAMYWFEPLTGFYDNLYGLHYYLNPWGITHYPNGSLRNIPAYEEKFVAEKLDNLYRCKLDETPQEVFYRVEDLPGGALEKLHKCIQIHNGGPFAQMFFNCKKHLSETCSHTFQFVSKFEQKCLNPYLNIGNPGTTAYLSDQYEQHESCMNNLKPYLQRCMHLVQAPCNKSSLRVVKALRMTLKGIKGLMQRDSDIKMVHYFRDPRAILASRNSLGGLQMDKNLTFAAKALCDKMEMDYISYNSLTSEEQKRTLQLKYEDLILEPTDTLHKLYDFIERDLPDETLTWLKERMNCKGHENAYSTCRSNARMTAFAWRTKLGNNVIKEINDVCGSLLTLLNYPITF</sequence>
<accession>A0A8S4MX87</accession>
<dbReference type="SUPFAM" id="SSF52540">
    <property type="entry name" value="P-loop containing nucleoside triphosphate hydrolases"/>
    <property type="match status" value="1"/>
</dbReference>
<dbReference type="OrthoDB" id="6410525at2759"/>
<dbReference type="InterPro" id="IPR027417">
    <property type="entry name" value="P-loop_NTPase"/>
</dbReference>
<evidence type="ECO:0008006" key="4">
    <source>
        <dbReference type="Google" id="ProtNLM"/>
    </source>
</evidence>
<comment type="caution">
    <text evidence="2">The sequence shown here is derived from an EMBL/GenBank/DDBJ whole genome shotgun (WGS) entry which is preliminary data.</text>
</comment>
<proteinExistence type="predicted"/>
<dbReference type="Gene3D" id="3.40.50.300">
    <property type="entry name" value="P-loop containing nucleotide triphosphate hydrolases"/>
    <property type="match status" value="1"/>
</dbReference>
<reference evidence="2" key="1">
    <citation type="submission" date="2022-03" db="EMBL/GenBank/DDBJ databases">
        <authorList>
            <person name="Martin C."/>
        </authorList>
    </citation>
    <scope>NUCLEOTIDE SEQUENCE</scope>
</reference>
<name>A0A8S4MX87_OWEFU</name>
<evidence type="ECO:0000313" key="2">
    <source>
        <dbReference type="EMBL" id="CAH1773183.1"/>
    </source>
</evidence>
<organism evidence="2 3">
    <name type="scientific">Owenia fusiformis</name>
    <name type="common">Polychaete worm</name>
    <dbReference type="NCBI Taxonomy" id="6347"/>
    <lineage>
        <taxon>Eukaryota</taxon>
        <taxon>Metazoa</taxon>
        <taxon>Spiralia</taxon>
        <taxon>Lophotrochozoa</taxon>
        <taxon>Annelida</taxon>
        <taxon>Polychaeta</taxon>
        <taxon>Sedentaria</taxon>
        <taxon>Canalipalpata</taxon>
        <taxon>Sabellida</taxon>
        <taxon>Oweniida</taxon>
        <taxon>Oweniidae</taxon>
        <taxon>Owenia</taxon>
    </lineage>
</organism>
<dbReference type="PANTHER" id="PTHR10704:SF44">
    <property type="entry name" value="LD35051P-RELATED"/>
    <property type="match status" value="1"/>
</dbReference>
<dbReference type="GO" id="GO:0006044">
    <property type="term" value="P:N-acetylglucosamine metabolic process"/>
    <property type="evidence" value="ECO:0007669"/>
    <property type="project" value="TreeGrafter"/>
</dbReference>
<dbReference type="PANTHER" id="PTHR10704">
    <property type="entry name" value="CARBOHYDRATE SULFOTRANSFERASE"/>
    <property type="match status" value="1"/>
</dbReference>
<gene>
    <name evidence="2" type="ORF">OFUS_LOCUS817</name>
</gene>
<protein>
    <recommendedName>
        <fullName evidence="4">Sulfotransferase</fullName>
    </recommendedName>
</protein>